<feature type="domain" description="vWA-MoxR associated protein C-terminal" evidence="3">
    <location>
        <begin position="249"/>
        <end position="490"/>
    </location>
</feature>
<dbReference type="Pfam" id="PF19916">
    <property type="entry name" value="VMAP-M0"/>
    <property type="match status" value="1"/>
</dbReference>
<keyword evidence="5" id="KW-1185">Reference proteome</keyword>
<feature type="domain" description="vWA-MoxR associated protein middle region 0" evidence="1">
    <location>
        <begin position="116"/>
        <end position="219"/>
    </location>
</feature>
<protein>
    <submittedName>
        <fullName evidence="4">Uncharacterized protein</fullName>
    </submittedName>
</protein>
<dbReference type="InterPro" id="IPR045555">
    <property type="entry name" value="VMAP-M0"/>
</dbReference>
<gene>
    <name evidence="4" type="ORF">K3769_30535</name>
</gene>
<organism evidence="4 5">
    <name type="scientific">Streptomyces ortus</name>
    <dbReference type="NCBI Taxonomy" id="2867268"/>
    <lineage>
        <taxon>Bacteria</taxon>
        <taxon>Bacillati</taxon>
        <taxon>Actinomycetota</taxon>
        <taxon>Actinomycetes</taxon>
        <taxon>Kitasatosporales</taxon>
        <taxon>Streptomycetaceae</taxon>
        <taxon>Streptomyces</taxon>
    </lineage>
</organism>
<sequence length="511" mass="56234">MGEPGNEPGRVRGLELLAELTEALCELSCLDDAQTRVQFGQVLGEHLGRPVEARGVRLRDDAALFARISLSVAGGERVLLLVVRVYEGPMAATELERLFSPVVRSVADAMPSGPLSKEDQRAARSHLDAAKGDVPSMRLRDELVLELNGLDLPMGLSVEQLFTFVVELNVQSDGLPPAVLLMDLAGALAGASDHRTALAGWAKEWAREADLSEELERRRVRRAAAEYDPAIPRCLVVSVEPARDGSDEVMVRSWLNTTPGRWNPQPGEPATTRLDALGPAVERALWQEARLWTDEHESPSGGRAQAPPYVEFVLPYDLLNHDVAGLRLHIGDAGPLPLALKYPVHLRSLERMRTTDVRVQQQWRERWRGLGERGVVVHGWSESDVRRLDEWGTVLAGESGPTAVVMDAPGSASPLAALKAAIAEGIGLALWDRRGVFLEERREVLTAVFASVPTPTQIPMAIHRLRLKAALNDSRPLLLGRHVAFFWDDPNRRVDFHDFDQDLTDGKEAPT</sequence>
<evidence type="ECO:0000313" key="5">
    <source>
        <dbReference type="Proteomes" id="UP001165590"/>
    </source>
</evidence>
<accession>A0ABT3VEY6</accession>
<dbReference type="EMBL" id="JAIFZO010000002">
    <property type="protein sequence ID" value="MCX4237031.1"/>
    <property type="molecule type" value="Genomic_DNA"/>
</dbReference>
<dbReference type="RefSeq" id="WP_267029472.1">
    <property type="nucleotide sequence ID" value="NZ_JAIFZO010000002.1"/>
</dbReference>
<proteinExistence type="predicted"/>
<reference evidence="4" key="1">
    <citation type="journal article" date="2022" name="bioRxiv">
        <title>Discovery and biosynthetic assessment of Streptomyces ortus sp nov. isolated from a deep-sea sponge.</title>
        <authorList>
            <person name="Williams S.E."/>
        </authorList>
    </citation>
    <scope>NUCLEOTIDE SEQUENCE</scope>
    <source>
        <strain evidence="4">A15ISP2-DRY2</strain>
    </source>
</reference>
<dbReference type="InterPro" id="IPR045431">
    <property type="entry name" value="EAD2"/>
</dbReference>
<dbReference type="InterPro" id="IPR045450">
    <property type="entry name" value="VMAP_C"/>
</dbReference>
<feature type="domain" description="Effector-associated" evidence="2">
    <location>
        <begin position="22"/>
        <end position="98"/>
    </location>
</feature>
<dbReference type="Pfam" id="PF19956">
    <property type="entry name" value="EAD2"/>
    <property type="match status" value="1"/>
</dbReference>
<evidence type="ECO:0000259" key="3">
    <source>
        <dbReference type="Pfam" id="PF20028"/>
    </source>
</evidence>
<evidence type="ECO:0000259" key="2">
    <source>
        <dbReference type="Pfam" id="PF19956"/>
    </source>
</evidence>
<dbReference type="Pfam" id="PF20028">
    <property type="entry name" value="VMAP-C"/>
    <property type="match status" value="1"/>
</dbReference>
<name>A0ABT3VEY6_9ACTN</name>
<dbReference type="Proteomes" id="UP001165590">
    <property type="component" value="Unassembled WGS sequence"/>
</dbReference>
<evidence type="ECO:0000313" key="4">
    <source>
        <dbReference type="EMBL" id="MCX4237031.1"/>
    </source>
</evidence>
<evidence type="ECO:0000259" key="1">
    <source>
        <dbReference type="Pfam" id="PF19916"/>
    </source>
</evidence>
<comment type="caution">
    <text evidence="4">The sequence shown here is derived from an EMBL/GenBank/DDBJ whole genome shotgun (WGS) entry which is preliminary data.</text>
</comment>